<protein>
    <submittedName>
        <fullName evidence="1">Uncharacterized protein</fullName>
    </submittedName>
</protein>
<accession>A0A1N7HID5</accession>
<keyword evidence="2" id="KW-1185">Reference proteome</keyword>
<dbReference type="EMBL" id="FTNI01000052">
    <property type="protein sequence ID" value="SIS24543.1"/>
    <property type="molecule type" value="Genomic_DNA"/>
</dbReference>
<proteinExistence type="predicted"/>
<dbReference type="Proteomes" id="UP000186096">
    <property type="component" value="Unassembled WGS sequence"/>
</dbReference>
<sequence length="70" mass="7814">MQGQAGADQTITIRDLRLFGKAQSPSLAWETDRQDLSMWIDVCYLLPDVRDGISMANDQKARSRMLGTGL</sequence>
<organism evidence="1 2">
    <name type="scientific">Microbispora rosea</name>
    <dbReference type="NCBI Taxonomy" id="58117"/>
    <lineage>
        <taxon>Bacteria</taxon>
        <taxon>Bacillati</taxon>
        <taxon>Actinomycetota</taxon>
        <taxon>Actinomycetes</taxon>
        <taxon>Streptosporangiales</taxon>
        <taxon>Streptosporangiaceae</taxon>
        <taxon>Microbispora</taxon>
    </lineage>
</organism>
<name>A0A1N7HID5_9ACTN</name>
<evidence type="ECO:0000313" key="2">
    <source>
        <dbReference type="Proteomes" id="UP000186096"/>
    </source>
</evidence>
<dbReference type="AlphaFoldDB" id="A0A1N7HID5"/>
<gene>
    <name evidence="1" type="ORF">SAMN05421833_15210</name>
</gene>
<evidence type="ECO:0000313" key="1">
    <source>
        <dbReference type="EMBL" id="SIS24543.1"/>
    </source>
</evidence>
<reference evidence="2" key="1">
    <citation type="submission" date="2017-01" db="EMBL/GenBank/DDBJ databases">
        <authorList>
            <person name="Varghese N."/>
            <person name="Submissions S."/>
        </authorList>
    </citation>
    <scope>NUCLEOTIDE SEQUENCE [LARGE SCALE GENOMIC DNA]</scope>
    <source>
        <strain evidence="2">ATCC 12950</strain>
    </source>
</reference>